<dbReference type="AlphaFoldDB" id="A0A4Y9VTK7"/>
<proteinExistence type="predicted"/>
<organism evidence="2 3">
    <name type="scientific">Methylotenera oryzisoli</name>
    <dbReference type="NCBI Taxonomy" id="2080758"/>
    <lineage>
        <taxon>Bacteria</taxon>
        <taxon>Pseudomonadati</taxon>
        <taxon>Pseudomonadota</taxon>
        <taxon>Betaproteobacteria</taxon>
        <taxon>Nitrosomonadales</taxon>
        <taxon>Methylophilaceae</taxon>
        <taxon>Methylotenera</taxon>
    </lineage>
</organism>
<dbReference type="EMBL" id="PQVH01000002">
    <property type="protein sequence ID" value="TFW72962.1"/>
    <property type="molecule type" value="Genomic_DNA"/>
</dbReference>
<evidence type="ECO:0000313" key="3">
    <source>
        <dbReference type="Proteomes" id="UP000297706"/>
    </source>
</evidence>
<reference evidence="2 3" key="1">
    <citation type="submission" date="2018-02" db="EMBL/GenBank/DDBJ databases">
        <title>A novel lanthanide dependent methylotroph, Methylotenera sp. La3113.</title>
        <authorList>
            <person name="Lv H."/>
            <person name="Tani A."/>
        </authorList>
    </citation>
    <scope>NUCLEOTIDE SEQUENCE [LARGE SCALE GENOMIC DNA]</scope>
    <source>
        <strain evidence="2 3">La3113</strain>
    </source>
</reference>
<keyword evidence="3" id="KW-1185">Reference proteome</keyword>
<evidence type="ECO:0000313" key="2">
    <source>
        <dbReference type="EMBL" id="TFW72962.1"/>
    </source>
</evidence>
<accession>A0A4Y9VTK7</accession>
<gene>
    <name evidence="2" type="ORF">C3Y98_00965</name>
</gene>
<feature type="transmembrane region" description="Helical" evidence="1">
    <location>
        <begin position="6"/>
        <end position="22"/>
    </location>
</feature>
<feature type="transmembrane region" description="Helical" evidence="1">
    <location>
        <begin position="71"/>
        <end position="96"/>
    </location>
</feature>
<keyword evidence="1" id="KW-1133">Transmembrane helix</keyword>
<dbReference type="Proteomes" id="UP000297706">
    <property type="component" value="Unassembled WGS sequence"/>
</dbReference>
<evidence type="ECO:0000256" key="1">
    <source>
        <dbReference type="SAM" id="Phobius"/>
    </source>
</evidence>
<keyword evidence="1" id="KW-0472">Membrane</keyword>
<comment type="caution">
    <text evidence="2">The sequence shown here is derived from an EMBL/GenBank/DDBJ whole genome shotgun (WGS) entry which is preliminary data.</text>
</comment>
<name>A0A4Y9VTK7_9PROT</name>
<keyword evidence="1" id="KW-0812">Transmembrane</keyword>
<feature type="transmembrane region" description="Helical" evidence="1">
    <location>
        <begin position="103"/>
        <end position="124"/>
    </location>
</feature>
<feature type="transmembrane region" description="Helical" evidence="1">
    <location>
        <begin position="29"/>
        <end position="51"/>
    </location>
</feature>
<protein>
    <submittedName>
        <fullName evidence="2">Uncharacterized protein</fullName>
    </submittedName>
</protein>
<sequence>MELIIASAIVLGISILTVVILRSEPQLRAVRICLAISILGWVVALAGITYAGLFVSNKLIYNPHISYSNRIIFQLISGTIGGFICFLGVCTSIVMLQNHGKNRILLAAIILGLLYVVVPIFWLFF</sequence>